<evidence type="ECO:0000256" key="2">
    <source>
        <dbReference type="SAM" id="SignalP"/>
    </source>
</evidence>
<dbReference type="HOGENOM" id="CLU_155995_0_0_1"/>
<feature type="compositionally biased region" description="Polar residues" evidence="1">
    <location>
        <begin position="93"/>
        <end position="108"/>
    </location>
</feature>
<name>A0A010R7X2_9PEZI</name>
<evidence type="ECO:0000256" key="1">
    <source>
        <dbReference type="SAM" id="MobiDB-lite"/>
    </source>
</evidence>
<comment type="caution">
    <text evidence="3">The sequence shown here is derived from an EMBL/GenBank/DDBJ whole genome shotgun (WGS) entry which is preliminary data.</text>
</comment>
<feature type="region of interest" description="Disordered" evidence="1">
    <location>
        <begin position="62"/>
        <end position="123"/>
    </location>
</feature>
<reference evidence="3 4" key="1">
    <citation type="submission" date="2014-02" db="EMBL/GenBank/DDBJ databases">
        <title>The genome sequence of Colletotrichum fioriniae PJ7.</title>
        <authorList>
            <person name="Baroncelli R."/>
            <person name="Thon M.R."/>
        </authorList>
    </citation>
    <scope>NUCLEOTIDE SEQUENCE [LARGE SCALE GENOMIC DNA]</scope>
    <source>
        <strain evidence="3 4">PJ7</strain>
    </source>
</reference>
<feature type="signal peptide" evidence="2">
    <location>
        <begin position="1"/>
        <end position="19"/>
    </location>
</feature>
<dbReference type="EMBL" id="JARH01000859">
    <property type="protein sequence ID" value="EXF76301.1"/>
    <property type="molecule type" value="Genomic_DNA"/>
</dbReference>
<dbReference type="KEGG" id="cfj:CFIO01_05383"/>
<accession>A0A010R7X2</accession>
<organism evidence="3 4">
    <name type="scientific">Colletotrichum fioriniae PJ7</name>
    <dbReference type="NCBI Taxonomy" id="1445577"/>
    <lineage>
        <taxon>Eukaryota</taxon>
        <taxon>Fungi</taxon>
        <taxon>Dikarya</taxon>
        <taxon>Ascomycota</taxon>
        <taxon>Pezizomycotina</taxon>
        <taxon>Sordariomycetes</taxon>
        <taxon>Hypocreomycetidae</taxon>
        <taxon>Glomerellales</taxon>
        <taxon>Glomerellaceae</taxon>
        <taxon>Colletotrichum</taxon>
        <taxon>Colletotrichum acutatum species complex</taxon>
    </lineage>
</organism>
<evidence type="ECO:0000313" key="3">
    <source>
        <dbReference type="EMBL" id="EXF76301.1"/>
    </source>
</evidence>
<dbReference type="AlphaFoldDB" id="A0A010R7X2"/>
<feature type="chain" id="PRO_5001455502" evidence="2">
    <location>
        <begin position="20"/>
        <end position="135"/>
    </location>
</feature>
<protein>
    <submittedName>
        <fullName evidence="3">Uncharacterized protein</fullName>
    </submittedName>
</protein>
<evidence type="ECO:0000313" key="4">
    <source>
        <dbReference type="Proteomes" id="UP000020467"/>
    </source>
</evidence>
<keyword evidence="4" id="KW-1185">Reference proteome</keyword>
<proteinExistence type="predicted"/>
<gene>
    <name evidence="3" type="ORF">CFIO01_05383</name>
</gene>
<dbReference type="OrthoDB" id="3800886at2759"/>
<sequence length="135" mass="13791">MKFSTVAVLFLSSVVTALPQPLSGKEAISDLQARVASNNPGGDVGGAILVDRDLDELVVRDLEEDDDEGQDISALDTREPKQGGNGGGGGSSLIEQLQSTFDRNNPNGTPAAPGDPADLNGDGVINVFEAGAQAS</sequence>
<keyword evidence="2" id="KW-0732">Signal</keyword>
<dbReference type="Proteomes" id="UP000020467">
    <property type="component" value="Unassembled WGS sequence"/>
</dbReference>